<keyword evidence="6" id="KW-0812">Transmembrane</keyword>
<feature type="chain" id="PRO_5003401663" evidence="10">
    <location>
        <begin position="24"/>
        <end position="174"/>
    </location>
</feature>
<dbReference type="Proteomes" id="UP000001635">
    <property type="component" value="Chromosome"/>
</dbReference>
<evidence type="ECO:0000256" key="4">
    <source>
        <dbReference type="ARBA" id="ARBA00022475"/>
    </source>
</evidence>
<evidence type="ECO:0000256" key="3">
    <source>
        <dbReference type="ARBA" id="ARBA00022448"/>
    </source>
</evidence>
<dbReference type="InterPro" id="IPR006260">
    <property type="entry name" value="TonB/TolA_C"/>
</dbReference>
<name>G0J5L3_CYCMS</name>
<dbReference type="GO" id="GO:0015031">
    <property type="term" value="P:protein transport"/>
    <property type="evidence" value="ECO:0007669"/>
    <property type="project" value="UniProtKB-KW"/>
</dbReference>
<dbReference type="PROSITE" id="PS51257">
    <property type="entry name" value="PROKAR_LIPOPROTEIN"/>
    <property type="match status" value="1"/>
</dbReference>
<dbReference type="Pfam" id="PF03544">
    <property type="entry name" value="TonB_C"/>
    <property type="match status" value="1"/>
</dbReference>
<dbReference type="EMBL" id="CP002955">
    <property type="protein sequence ID" value="AEL28462.1"/>
    <property type="molecule type" value="Genomic_DNA"/>
</dbReference>
<evidence type="ECO:0000256" key="6">
    <source>
        <dbReference type="ARBA" id="ARBA00022692"/>
    </source>
</evidence>
<comment type="subcellular location">
    <subcellularLocation>
        <location evidence="1">Cell inner membrane</location>
        <topology evidence="1">Single-pass membrane protein</topology>
        <orientation evidence="1">Periplasmic side</orientation>
    </subcellularLocation>
</comment>
<dbReference type="RefSeq" id="WP_014022742.1">
    <property type="nucleotide sequence ID" value="NC_015914.1"/>
</dbReference>
<dbReference type="NCBIfam" id="TIGR01352">
    <property type="entry name" value="tonB_Cterm"/>
    <property type="match status" value="1"/>
</dbReference>
<sequence length="174" mass="19092">MKITHFFIVLVLGLIIISCSSNPQNSEHTEPNKDEEVDAIADTNIDTASTKDMLDTNVLIDKEASKDTLDVEPSISAIILVDEDPKPLNLGEIYQAIGYPSKAKEAGIEGSVVVSVLVGENGEYLKHKIITHAHPLLSDPVDLEVKNLRFTPAMKAGETVKVWIDLPFKFKLVN</sequence>
<keyword evidence="13" id="KW-1185">Reference proteome</keyword>
<feature type="domain" description="TonB C-terminal" evidence="11">
    <location>
        <begin position="84"/>
        <end position="174"/>
    </location>
</feature>
<dbReference type="GO" id="GO:0055085">
    <property type="term" value="P:transmembrane transport"/>
    <property type="evidence" value="ECO:0007669"/>
    <property type="project" value="InterPro"/>
</dbReference>
<dbReference type="STRING" id="880070.Cycma_4777"/>
<keyword evidence="5" id="KW-0997">Cell inner membrane</keyword>
<keyword evidence="4" id="KW-1003">Cell membrane</keyword>
<keyword evidence="9" id="KW-0472">Membrane</keyword>
<dbReference type="PANTHER" id="PTHR33446:SF2">
    <property type="entry name" value="PROTEIN TONB"/>
    <property type="match status" value="1"/>
</dbReference>
<keyword evidence="7" id="KW-0653">Protein transport</keyword>
<evidence type="ECO:0000256" key="10">
    <source>
        <dbReference type="SAM" id="SignalP"/>
    </source>
</evidence>
<dbReference type="KEGG" id="cmr:Cycma_4777"/>
<keyword evidence="8" id="KW-1133">Transmembrane helix</keyword>
<evidence type="ECO:0000256" key="1">
    <source>
        <dbReference type="ARBA" id="ARBA00004383"/>
    </source>
</evidence>
<evidence type="ECO:0000256" key="8">
    <source>
        <dbReference type="ARBA" id="ARBA00022989"/>
    </source>
</evidence>
<dbReference type="PANTHER" id="PTHR33446">
    <property type="entry name" value="PROTEIN TONB-RELATED"/>
    <property type="match status" value="1"/>
</dbReference>
<dbReference type="InterPro" id="IPR037682">
    <property type="entry name" value="TonB_C"/>
</dbReference>
<dbReference type="Gene3D" id="3.30.1150.10">
    <property type="match status" value="1"/>
</dbReference>
<proteinExistence type="inferred from homology"/>
<dbReference type="SUPFAM" id="SSF74653">
    <property type="entry name" value="TolA/TonB C-terminal domain"/>
    <property type="match status" value="1"/>
</dbReference>
<dbReference type="GO" id="GO:0098797">
    <property type="term" value="C:plasma membrane protein complex"/>
    <property type="evidence" value="ECO:0007669"/>
    <property type="project" value="TreeGrafter"/>
</dbReference>
<dbReference type="AlphaFoldDB" id="G0J5L3"/>
<dbReference type="GO" id="GO:0031992">
    <property type="term" value="F:energy transducer activity"/>
    <property type="evidence" value="ECO:0007669"/>
    <property type="project" value="TreeGrafter"/>
</dbReference>
<dbReference type="OrthoDB" id="9814002at2"/>
<evidence type="ECO:0000256" key="9">
    <source>
        <dbReference type="ARBA" id="ARBA00023136"/>
    </source>
</evidence>
<evidence type="ECO:0000313" key="12">
    <source>
        <dbReference type="EMBL" id="AEL28462.1"/>
    </source>
</evidence>
<keyword evidence="10" id="KW-0732">Signal</keyword>
<accession>G0J5L3</accession>
<gene>
    <name evidence="12" type="ordered locus">Cycma_4777</name>
</gene>
<dbReference type="PROSITE" id="PS52015">
    <property type="entry name" value="TONB_CTD"/>
    <property type="match status" value="1"/>
</dbReference>
<dbReference type="HOGENOM" id="CLU_1537555_0_0_10"/>
<reference evidence="13" key="1">
    <citation type="submission" date="2011-07" db="EMBL/GenBank/DDBJ databases">
        <title>The complete genome of Cyclobacterium marinum DSM 745.</title>
        <authorList>
            <person name="Lucas S."/>
            <person name="Han J."/>
            <person name="Lapidus A."/>
            <person name="Bruce D."/>
            <person name="Goodwin L."/>
            <person name="Pitluck S."/>
            <person name="Peters L."/>
            <person name="Kyrpides N."/>
            <person name="Mavromatis K."/>
            <person name="Ivanova N."/>
            <person name="Ovchinnikova G."/>
            <person name="Chertkov O."/>
            <person name="Detter J.C."/>
            <person name="Tapia R."/>
            <person name="Han C."/>
            <person name="Land M."/>
            <person name="Hauser L."/>
            <person name="Markowitz V."/>
            <person name="Cheng J.-F."/>
            <person name="Hugenholtz P."/>
            <person name="Woyke T."/>
            <person name="Wu D."/>
            <person name="Tindall B."/>
            <person name="Schuetze A."/>
            <person name="Brambilla E."/>
            <person name="Klenk H.-P."/>
            <person name="Eisen J.A."/>
        </authorList>
    </citation>
    <scope>NUCLEOTIDE SEQUENCE [LARGE SCALE GENOMIC DNA]</scope>
    <source>
        <strain evidence="13">ATCC 25205 / DSM 745 / LMG 13164 / NCIMB 1802</strain>
    </source>
</reference>
<evidence type="ECO:0000313" key="13">
    <source>
        <dbReference type="Proteomes" id="UP000001635"/>
    </source>
</evidence>
<feature type="signal peptide" evidence="10">
    <location>
        <begin position="1"/>
        <end position="23"/>
    </location>
</feature>
<protein>
    <submittedName>
        <fullName evidence="12">TonB family protein</fullName>
    </submittedName>
</protein>
<dbReference type="eggNOG" id="COG0810">
    <property type="taxonomic scope" value="Bacteria"/>
</dbReference>
<evidence type="ECO:0000256" key="2">
    <source>
        <dbReference type="ARBA" id="ARBA00006555"/>
    </source>
</evidence>
<evidence type="ECO:0000256" key="7">
    <source>
        <dbReference type="ARBA" id="ARBA00022927"/>
    </source>
</evidence>
<dbReference type="InterPro" id="IPR051045">
    <property type="entry name" value="TonB-dependent_transducer"/>
</dbReference>
<organism evidence="12 13">
    <name type="scientific">Cyclobacterium marinum (strain ATCC 25205 / DSM 745 / LMG 13164 / NCIMB 1802)</name>
    <name type="common">Flectobacillus marinus</name>
    <dbReference type="NCBI Taxonomy" id="880070"/>
    <lineage>
        <taxon>Bacteria</taxon>
        <taxon>Pseudomonadati</taxon>
        <taxon>Bacteroidota</taxon>
        <taxon>Cytophagia</taxon>
        <taxon>Cytophagales</taxon>
        <taxon>Cyclobacteriaceae</taxon>
        <taxon>Cyclobacterium</taxon>
    </lineage>
</organism>
<evidence type="ECO:0000259" key="11">
    <source>
        <dbReference type="PROSITE" id="PS52015"/>
    </source>
</evidence>
<keyword evidence="3" id="KW-0813">Transport</keyword>
<evidence type="ECO:0000256" key="5">
    <source>
        <dbReference type="ARBA" id="ARBA00022519"/>
    </source>
</evidence>
<comment type="similarity">
    <text evidence="2">Belongs to the TonB family.</text>
</comment>